<feature type="compositionally biased region" description="Gly residues" evidence="1">
    <location>
        <begin position="312"/>
        <end position="322"/>
    </location>
</feature>
<feature type="region of interest" description="Disordered" evidence="1">
    <location>
        <begin position="155"/>
        <end position="293"/>
    </location>
</feature>
<gene>
    <name evidence="2" type="ORF">KFL_000680120</name>
</gene>
<dbReference type="Proteomes" id="UP000054558">
    <property type="component" value="Unassembled WGS sequence"/>
</dbReference>
<dbReference type="GO" id="GO:1900150">
    <property type="term" value="P:regulation of defense response to fungus"/>
    <property type="evidence" value="ECO:0007669"/>
    <property type="project" value="InterPro"/>
</dbReference>
<evidence type="ECO:0000313" key="3">
    <source>
        <dbReference type="Proteomes" id="UP000054558"/>
    </source>
</evidence>
<feature type="compositionally biased region" description="Pro residues" evidence="1">
    <location>
        <begin position="234"/>
        <end position="250"/>
    </location>
</feature>
<keyword evidence="3" id="KW-1185">Reference proteome</keyword>
<accession>A0A0U9HIK9</accession>
<dbReference type="EMBL" id="DF237017">
    <property type="protein sequence ID" value="GAQ80996.1"/>
    <property type="molecule type" value="Genomic_DNA"/>
</dbReference>
<dbReference type="OrthoDB" id="2020426at2759"/>
<protein>
    <submittedName>
        <fullName evidence="2">Uncharacterized protein</fullName>
    </submittedName>
</protein>
<dbReference type="AlphaFoldDB" id="A0A0U9HIK9"/>
<evidence type="ECO:0000313" key="2">
    <source>
        <dbReference type="EMBL" id="GAQ80996.1"/>
    </source>
</evidence>
<feature type="compositionally biased region" description="Low complexity" evidence="1">
    <location>
        <begin position="70"/>
        <end position="81"/>
    </location>
</feature>
<proteinExistence type="predicted"/>
<organism evidence="2 3">
    <name type="scientific">Klebsormidium nitens</name>
    <name type="common">Green alga</name>
    <name type="synonym">Ulothrix nitens</name>
    <dbReference type="NCBI Taxonomy" id="105231"/>
    <lineage>
        <taxon>Eukaryota</taxon>
        <taxon>Viridiplantae</taxon>
        <taxon>Streptophyta</taxon>
        <taxon>Klebsormidiophyceae</taxon>
        <taxon>Klebsormidiales</taxon>
        <taxon>Klebsormidiaceae</taxon>
        <taxon>Klebsormidium</taxon>
    </lineage>
</organism>
<feature type="compositionally biased region" description="Pro residues" evidence="1">
    <location>
        <begin position="35"/>
        <end position="54"/>
    </location>
</feature>
<dbReference type="InterPro" id="IPR040244">
    <property type="entry name" value="EDR4-like"/>
</dbReference>
<name>A0A0U9HIK9_KLENI</name>
<dbReference type="OMA" id="PFGSQML"/>
<feature type="region of interest" description="Disordered" evidence="1">
    <location>
        <begin position="32"/>
        <end position="126"/>
    </location>
</feature>
<feature type="region of interest" description="Disordered" evidence="1">
    <location>
        <begin position="312"/>
        <end position="335"/>
    </location>
</feature>
<dbReference type="STRING" id="105231.A0A0U9HIK9"/>
<feature type="compositionally biased region" description="Pro residues" evidence="1">
    <location>
        <begin position="106"/>
        <end position="122"/>
    </location>
</feature>
<feature type="compositionally biased region" description="Pro residues" evidence="1">
    <location>
        <begin position="179"/>
        <end position="194"/>
    </location>
</feature>
<dbReference type="PANTHER" id="PTHR31105">
    <property type="entry name" value="EXTRA-LARGE G-PROTEIN-LIKE"/>
    <property type="match status" value="1"/>
</dbReference>
<dbReference type="PANTHER" id="PTHR31105:SF42">
    <property type="entry name" value="OS02G0258300 PROTEIN"/>
    <property type="match status" value="1"/>
</dbReference>
<sequence length="533" mass="57778">MAIVQCPVCRIQLHEPPGAPFFTCVCGTVLQSSSVPPPPGPPPSLSSPPRPPPHNHSNGEFYAPPPNRPPSSGSRPQSAASDPPDMSSLSLHDRRPSSSSSSGFPPQYPPPPQFPPPPPPGPQFYQCSTCGGFLNLPDNLPRDRKGNRLVRCGSCQSVNRFPDPEPETPGIAPPLVQEPVPPPPKQEEVAPPPKQEFAPPSGRRPFAYEQQEYGTGAADASTSPYSWEQHDHPPPPPPPSTTPPGPPSPYPERRTPSPGHQGSPNFGSGRSTPELHYQSSMPAPYQQPGAMHYQYSMPPAYHEAAVQPGAYPGGVGPPGVGGPAPFAPQEKKKKKSFLNKLRRQFEEEDEFELDVKVNGFPVPDSQVKKAEPRSGPLQPGDYWYDVRVGFWGIMDGPCLGIIPAGIHELVRNKKSEADGGPEINELQRHFSGGTTGVIINGRELAPRDLTVLKSRGVSDEPRAYWLDITGQLTDAVTNQPIMQLGHLAPSLAQGQPGLGMRIPDEELRRRKLEEVRKAMQEAEKRKPIVARVS</sequence>
<evidence type="ECO:0000256" key="1">
    <source>
        <dbReference type="SAM" id="MobiDB-lite"/>
    </source>
</evidence>
<reference evidence="2 3" key="1">
    <citation type="journal article" date="2014" name="Nat. Commun.">
        <title>Klebsormidium flaccidum genome reveals primary factors for plant terrestrial adaptation.</title>
        <authorList>
            <person name="Hori K."/>
            <person name="Maruyama F."/>
            <person name="Fujisawa T."/>
            <person name="Togashi T."/>
            <person name="Yamamoto N."/>
            <person name="Seo M."/>
            <person name="Sato S."/>
            <person name="Yamada T."/>
            <person name="Mori H."/>
            <person name="Tajima N."/>
            <person name="Moriyama T."/>
            <person name="Ikeuchi M."/>
            <person name="Watanabe M."/>
            <person name="Wada H."/>
            <person name="Kobayashi K."/>
            <person name="Saito M."/>
            <person name="Masuda T."/>
            <person name="Sasaki-Sekimoto Y."/>
            <person name="Mashiguchi K."/>
            <person name="Awai K."/>
            <person name="Shimojima M."/>
            <person name="Masuda S."/>
            <person name="Iwai M."/>
            <person name="Nobusawa T."/>
            <person name="Narise T."/>
            <person name="Kondo S."/>
            <person name="Saito H."/>
            <person name="Sato R."/>
            <person name="Murakawa M."/>
            <person name="Ihara Y."/>
            <person name="Oshima-Yamada Y."/>
            <person name="Ohtaka K."/>
            <person name="Satoh M."/>
            <person name="Sonobe K."/>
            <person name="Ishii M."/>
            <person name="Ohtani R."/>
            <person name="Kanamori-Sato M."/>
            <person name="Honoki R."/>
            <person name="Miyazaki D."/>
            <person name="Mochizuki H."/>
            <person name="Umetsu J."/>
            <person name="Higashi K."/>
            <person name="Shibata D."/>
            <person name="Kamiya Y."/>
            <person name="Sato N."/>
            <person name="Nakamura Y."/>
            <person name="Tabata S."/>
            <person name="Ida S."/>
            <person name="Kurokawa K."/>
            <person name="Ohta H."/>
        </authorList>
    </citation>
    <scope>NUCLEOTIDE SEQUENCE [LARGE SCALE GENOMIC DNA]</scope>
    <source>
        <strain evidence="2 3">NIES-2285</strain>
    </source>
</reference>
<feature type="compositionally biased region" description="Polar residues" evidence="1">
    <location>
        <begin position="260"/>
        <end position="281"/>
    </location>
</feature>